<comment type="subunit">
    <text evidence="1 9">Monomer.</text>
</comment>
<comment type="similarity">
    <text evidence="9">Belongs to the class-I aminoacyl-tRNA synthetase family.</text>
</comment>
<dbReference type="AlphaFoldDB" id="A0A1F7I8Z8"/>
<evidence type="ECO:0000256" key="10">
    <source>
        <dbReference type="SAM" id="Coils"/>
    </source>
</evidence>
<evidence type="ECO:0000313" key="13">
    <source>
        <dbReference type="Proteomes" id="UP000179024"/>
    </source>
</evidence>
<dbReference type="InterPro" id="IPR032678">
    <property type="entry name" value="tRNA-synt_1_cat_dom"/>
</dbReference>
<organism evidence="12 13">
    <name type="scientific">Candidatus Roizmanbacteria bacterium RIFCSPHIGHO2_12_FULL_44_10</name>
    <dbReference type="NCBI Taxonomy" id="1802054"/>
    <lineage>
        <taxon>Bacteria</taxon>
        <taxon>Candidatus Roizmaniibacteriota</taxon>
    </lineage>
</organism>
<keyword evidence="2 9" id="KW-0436">Ligase</keyword>
<keyword evidence="7 9" id="KW-0648">Protein biosynthesis</keyword>
<evidence type="ECO:0000256" key="4">
    <source>
        <dbReference type="ARBA" id="ARBA00022741"/>
    </source>
</evidence>
<feature type="binding site" evidence="9">
    <location>
        <position position="283"/>
    </location>
    <ligand>
        <name>ATP</name>
        <dbReference type="ChEBI" id="CHEBI:30616"/>
    </ligand>
</feature>
<dbReference type="PRINTS" id="PR00983">
    <property type="entry name" value="TRNASYNTHCYS"/>
</dbReference>
<evidence type="ECO:0000256" key="1">
    <source>
        <dbReference type="ARBA" id="ARBA00011245"/>
    </source>
</evidence>
<name>A0A1F7I8Z8_9BACT</name>
<keyword evidence="9" id="KW-0963">Cytoplasm</keyword>
<dbReference type="GO" id="GO:0004817">
    <property type="term" value="F:cysteine-tRNA ligase activity"/>
    <property type="evidence" value="ECO:0007669"/>
    <property type="project" value="UniProtKB-UniRule"/>
</dbReference>
<feature type="domain" description="tRNA synthetases class I catalytic" evidence="11">
    <location>
        <begin position="14"/>
        <end position="328"/>
    </location>
</feature>
<feature type="binding site" evidence="9">
    <location>
        <position position="252"/>
    </location>
    <ligand>
        <name>Zn(2+)</name>
        <dbReference type="ChEBI" id="CHEBI:29105"/>
    </ligand>
</feature>
<dbReference type="GO" id="GO:0005829">
    <property type="term" value="C:cytosol"/>
    <property type="evidence" value="ECO:0007669"/>
    <property type="project" value="TreeGrafter"/>
</dbReference>
<comment type="cofactor">
    <cofactor evidence="9">
        <name>Zn(2+)</name>
        <dbReference type="ChEBI" id="CHEBI:29105"/>
    </cofactor>
    <text evidence="9">Binds 1 zinc ion per subunit.</text>
</comment>
<dbReference type="GO" id="GO:0008270">
    <property type="term" value="F:zinc ion binding"/>
    <property type="evidence" value="ECO:0007669"/>
    <property type="project" value="UniProtKB-UniRule"/>
</dbReference>
<evidence type="ECO:0000313" key="12">
    <source>
        <dbReference type="EMBL" id="OGK39833.1"/>
    </source>
</evidence>
<evidence type="ECO:0000256" key="2">
    <source>
        <dbReference type="ARBA" id="ARBA00022598"/>
    </source>
</evidence>
<dbReference type="PROSITE" id="PS51257">
    <property type="entry name" value="PROKAR_LIPOPROTEIN"/>
    <property type="match status" value="1"/>
</dbReference>
<evidence type="ECO:0000256" key="5">
    <source>
        <dbReference type="ARBA" id="ARBA00022833"/>
    </source>
</evidence>
<comment type="subcellular location">
    <subcellularLocation>
        <location evidence="9">Cytoplasm</location>
    </subcellularLocation>
</comment>
<accession>A0A1F7I8Z8</accession>
<keyword evidence="4 9" id="KW-0547">Nucleotide-binding</keyword>
<keyword evidence="3 9" id="KW-0479">Metal-binding</keyword>
<evidence type="ECO:0000256" key="6">
    <source>
        <dbReference type="ARBA" id="ARBA00022840"/>
    </source>
</evidence>
<dbReference type="InterPro" id="IPR024909">
    <property type="entry name" value="Cys-tRNA/MSH_ligase"/>
</dbReference>
<dbReference type="InterPro" id="IPR009080">
    <property type="entry name" value="tRNAsynth_Ia_anticodon-bd"/>
</dbReference>
<evidence type="ECO:0000256" key="8">
    <source>
        <dbReference type="ARBA" id="ARBA00023146"/>
    </source>
</evidence>
<dbReference type="Pfam" id="PF01406">
    <property type="entry name" value="tRNA-synt_1e"/>
    <property type="match status" value="1"/>
</dbReference>
<gene>
    <name evidence="9" type="primary">cysS</name>
    <name evidence="12" type="ORF">A3F34_02915</name>
</gene>
<evidence type="ECO:0000256" key="7">
    <source>
        <dbReference type="ARBA" id="ARBA00022917"/>
    </source>
</evidence>
<keyword evidence="6 9" id="KW-0067">ATP-binding</keyword>
<protein>
    <recommendedName>
        <fullName evidence="9">Cysteine--tRNA ligase</fullName>
        <ecNumber evidence="9">6.1.1.16</ecNumber>
    </recommendedName>
    <alternativeName>
        <fullName evidence="9">Cysteinyl-tRNA synthetase</fullName>
        <shortName evidence="9">CysRS</shortName>
    </alternativeName>
</protein>
<keyword evidence="8 9" id="KW-0030">Aminoacyl-tRNA synthetase</keyword>
<dbReference type="Gene3D" id="3.40.50.620">
    <property type="entry name" value="HUPs"/>
    <property type="match status" value="1"/>
</dbReference>
<dbReference type="InterPro" id="IPR014729">
    <property type="entry name" value="Rossmann-like_a/b/a_fold"/>
</dbReference>
<evidence type="ECO:0000259" key="11">
    <source>
        <dbReference type="Pfam" id="PF01406"/>
    </source>
</evidence>
<dbReference type="NCBIfam" id="TIGR00435">
    <property type="entry name" value="cysS"/>
    <property type="match status" value="1"/>
</dbReference>
<dbReference type="Gene3D" id="1.20.120.1910">
    <property type="entry name" value="Cysteine-tRNA ligase, C-terminal anti-codon recognition domain"/>
    <property type="match status" value="1"/>
</dbReference>
<keyword evidence="10" id="KW-0175">Coiled coil</keyword>
<keyword evidence="5 9" id="KW-0862">Zinc</keyword>
<comment type="caution">
    <text evidence="12">The sequence shown here is derived from an EMBL/GenBank/DDBJ whole genome shotgun (WGS) entry which is preliminary data.</text>
</comment>
<dbReference type="EMBL" id="MGAE01000012">
    <property type="protein sequence ID" value="OGK39833.1"/>
    <property type="molecule type" value="Genomic_DNA"/>
</dbReference>
<dbReference type="GO" id="GO:0006423">
    <property type="term" value="P:cysteinyl-tRNA aminoacylation"/>
    <property type="evidence" value="ECO:0007669"/>
    <property type="project" value="UniProtKB-UniRule"/>
</dbReference>
<feature type="binding site" evidence="9">
    <location>
        <position position="248"/>
    </location>
    <ligand>
        <name>Zn(2+)</name>
        <dbReference type="ChEBI" id="CHEBI:29105"/>
    </ligand>
</feature>
<dbReference type="GO" id="GO:0005524">
    <property type="term" value="F:ATP binding"/>
    <property type="evidence" value="ECO:0007669"/>
    <property type="project" value="UniProtKB-UniRule"/>
</dbReference>
<proteinExistence type="inferred from homology"/>
<dbReference type="SUPFAM" id="SSF52374">
    <property type="entry name" value="Nucleotidylyl transferase"/>
    <property type="match status" value="1"/>
</dbReference>
<dbReference type="InterPro" id="IPR015803">
    <property type="entry name" value="Cys-tRNA-ligase"/>
</dbReference>
<dbReference type="SUPFAM" id="SSF47323">
    <property type="entry name" value="Anticodon-binding domain of a subclass of class I aminoacyl-tRNA synthetases"/>
    <property type="match status" value="1"/>
</dbReference>
<feature type="binding site" evidence="9">
    <location>
        <position position="27"/>
    </location>
    <ligand>
        <name>Zn(2+)</name>
        <dbReference type="ChEBI" id="CHEBI:29105"/>
    </ligand>
</feature>
<comment type="catalytic activity">
    <reaction evidence="9">
        <text>tRNA(Cys) + L-cysteine + ATP = L-cysteinyl-tRNA(Cys) + AMP + diphosphate</text>
        <dbReference type="Rhea" id="RHEA:17773"/>
        <dbReference type="Rhea" id="RHEA-COMP:9661"/>
        <dbReference type="Rhea" id="RHEA-COMP:9679"/>
        <dbReference type="ChEBI" id="CHEBI:30616"/>
        <dbReference type="ChEBI" id="CHEBI:33019"/>
        <dbReference type="ChEBI" id="CHEBI:35235"/>
        <dbReference type="ChEBI" id="CHEBI:78442"/>
        <dbReference type="ChEBI" id="CHEBI:78517"/>
        <dbReference type="ChEBI" id="CHEBI:456215"/>
        <dbReference type="EC" id="6.1.1.16"/>
    </reaction>
</comment>
<dbReference type="HAMAP" id="MF_00041">
    <property type="entry name" value="Cys_tRNA_synth"/>
    <property type="match status" value="1"/>
</dbReference>
<dbReference type="PANTHER" id="PTHR10890:SF3">
    <property type="entry name" value="CYSTEINE--TRNA LIGASE, CYTOPLASMIC"/>
    <property type="match status" value="1"/>
</dbReference>
<reference evidence="12 13" key="1">
    <citation type="journal article" date="2016" name="Nat. Commun.">
        <title>Thousands of microbial genomes shed light on interconnected biogeochemical processes in an aquifer system.</title>
        <authorList>
            <person name="Anantharaman K."/>
            <person name="Brown C.T."/>
            <person name="Hug L.A."/>
            <person name="Sharon I."/>
            <person name="Castelle C.J."/>
            <person name="Probst A.J."/>
            <person name="Thomas B.C."/>
            <person name="Singh A."/>
            <person name="Wilkins M.J."/>
            <person name="Karaoz U."/>
            <person name="Brodie E.L."/>
            <person name="Williams K.H."/>
            <person name="Hubbard S.S."/>
            <person name="Banfield J.F."/>
        </authorList>
    </citation>
    <scope>NUCLEOTIDE SEQUENCE [LARGE SCALE GENOMIC DNA]</scope>
</reference>
<feature type="short sequence motif" description="'KMSKS' region" evidence="9">
    <location>
        <begin position="280"/>
        <end position="284"/>
    </location>
</feature>
<dbReference type="Proteomes" id="UP000179024">
    <property type="component" value="Unassembled WGS sequence"/>
</dbReference>
<feature type="short sequence motif" description="'HIGH' region" evidence="9">
    <location>
        <begin position="29"/>
        <end position="39"/>
    </location>
</feature>
<sequence length="470" mass="53548">MKLHNSKTRQIQQFEPLNPPQVTFYACGPTVYDYTHIGHLRTYTLDDILRRALEYNDYKVDCVMNITDVGHLTGDDDSGEDKLEKGARKFGKNVTEVAEFFTNFFLASNDALNIKRPTHLVKATDHIGDMIELIKRLEEKGFAYQTDEAVYFDISQFKNYGKLSGQKLEEKTVGSREEVHLDSGKKQTADFSLWFKKVGRFADHAMSWPSPWGDGFPGWHIECSAMSMKYLGETIDIHSGGIDHIPVHHENEIAQSEAATGKEFVRFWVHNEFLMIDGIKMSKSLGNLFTLDDVKAKGFDPLALRYLYFQTHYRQVMNFTWEALQAAQTALDRLRAAIIQLRAQTQRAQLSEEKLASVQDFSAKFKTAVSNDLQLPQALAVVWEVIKSNIPSEDKLDLLYEFDAVLGFNLRDYQEEVIPQEIIALAEKRQQARNAADFVAGDKIRTEIDAKGYLIDDDSGSYRLKKKSAA</sequence>
<evidence type="ECO:0000256" key="9">
    <source>
        <dbReference type="HAMAP-Rule" id="MF_00041"/>
    </source>
</evidence>
<dbReference type="CDD" id="cd00672">
    <property type="entry name" value="CysRS_core"/>
    <property type="match status" value="1"/>
</dbReference>
<feature type="coiled-coil region" evidence="10">
    <location>
        <begin position="324"/>
        <end position="351"/>
    </location>
</feature>
<dbReference type="EC" id="6.1.1.16" evidence="9"/>
<evidence type="ECO:0000256" key="3">
    <source>
        <dbReference type="ARBA" id="ARBA00022723"/>
    </source>
</evidence>
<dbReference type="PANTHER" id="PTHR10890">
    <property type="entry name" value="CYSTEINYL-TRNA SYNTHETASE"/>
    <property type="match status" value="1"/>
</dbReference>
<feature type="binding site" evidence="9">
    <location>
        <position position="223"/>
    </location>
    <ligand>
        <name>Zn(2+)</name>
        <dbReference type="ChEBI" id="CHEBI:29105"/>
    </ligand>
</feature>